<keyword evidence="17" id="KW-1185">Reference proteome</keyword>
<evidence type="ECO:0000256" key="12">
    <source>
        <dbReference type="ARBA" id="ARBA00064003"/>
    </source>
</evidence>
<evidence type="ECO:0000256" key="5">
    <source>
        <dbReference type="ARBA" id="ARBA00022729"/>
    </source>
</evidence>
<dbReference type="OrthoDB" id="9810730at2"/>
<evidence type="ECO:0000256" key="2">
    <source>
        <dbReference type="ARBA" id="ARBA00012438"/>
    </source>
</evidence>
<protein>
    <recommendedName>
        <fullName evidence="13">Sensory/regulatory protein RpfC</fullName>
        <ecNumber evidence="2">2.7.13.3</ecNumber>
    </recommendedName>
    <alternativeName>
        <fullName evidence="14">Virulence sensor protein BvgS</fullName>
    </alternativeName>
</protein>
<dbReference type="GO" id="GO:0005524">
    <property type="term" value="F:ATP binding"/>
    <property type="evidence" value="ECO:0007669"/>
    <property type="project" value="UniProtKB-KW"/>
</dbReference>
<feature type="domain" description="Histidine kinase" evidence="15">
    <location>
        <begin position="80"/>
        <end position="301"/>
    </location>
</feature>
<evidence type="ECO:0000256" key="13">
    <source>
        <dbReference type="ARBA" id="ARBA00068150"/>
    </source>
</evidence>
<dbReference type="InterPro" id="IPR004358">
    <property type="entry name" value="Sig_transdc_His_kin-like_C"/>
</dbReference>
<organism evidence="16 17">
    <name type="scientific">Polynucleobacter aenigmaticus</name>
    <dbReference type="NCBI Taxonomy" id="1743164"/>
    <lineage>
        <taxon>Bacteria</taxon>
        <taxon>Pseudomonadati</taxon>
        <taxon>Pseudomonadota</taxon>
        <taxon>Betaproteobacteria</taxon>
        <taxon>Burkholderiales</taxon>
        <taxon>Burkholderiaceae</taxon>
        <taxon>Polynucleobacter</taxon>
    </lineage>
</organism>
<dbReference type="SMART" id="SM00388">
    <property type="entry name" value="HisKA"/>
    <property type="match status" value="1"/>
</dbReference>
<keyword evidence="4" id="KW-0808">Transferase</keyword>
<keyword evidence="10" id="KW-0843">Virulence</keyword>
<dbReference type="CDD" id="cd16922">
    <property type="entry name" value="HATPase_EvgS-ArcB-TorS-like"/>
    <property type="match status" value="1"/>
</dbReference>
<accession>A0A254PYM9</accession>
<comment type="subunit">
    <text evidence="12">At low DSF concentrations, interacts with RpfF.</text>
</comment>
<dbReference type="SMART" id="SM00387">
    <property type="entry name" value="HATPase_c"/>
    <property type="match status" value="1"/>
</dbReference>
<reference evidence="16 17" key="1">
    <citation type="submission" date="2017-05" db="EMBL/GenBank/DDBJ databases">
        <title>Polynucleobacter sp. MWH-K35W1 isolated from the permanently anoxic monimolimnion of a meromictic lake.</title>
        <authorList>
            <person name="Hahn M.W."/>
        </authorList>
    </citation>
    <scope>NUCLEOTIDE SEQUENCE [LARGE SCALE GENOMIC DNA]</scope>
    <source>
        <strain evidence="16 17">MWH-K35W1</strain>
    </source>
</reference>
<evidence type="ECO:0000256" key="8">
    <source>
        <dbReference type="ARBA" id="ARBA00022840"/>
    </source>
</evidence>
<keyword evidence="6" id="KW-0547">Nucleotide-binding</keyword>
<evidence type="ECO:0000256" key="11">
    <source>
        <dbReference type="ARBA" id="ARBA00058004"/>
    </source>
</evidence>
<dbReference type="Pfam" id="PF02518">
    <property type="entry name" value="HATPase_c"/>
    <property type="match status" value="1"/>
</dbReference>
<sequence length="306" mass="33394">MKKKTKRAAELLIANEEKAKRVDELVIANEELLFQSDEKEKRAAELLIANQEKAKRVDELVIANEGSEAALKVKTQFIANMSHEIRTPMNGIIGLSSLALNHVLSPEVHDYLVGIESSAKSLLTILNDVLDFSKLEAGKVELDQIPFQLIDILSNAHYLFSESAKAKGFELICLSKIDLKTRLIGDAFRINQVLSNLIGNAIKFTMEGAITLTVGLRGMEGPNMILRFSVKDTGIGMSPEAQAKILEPFTQADNSITRNFGGTGLGLYISNELLGLMGSKLIVSSSDGQGSTFSFDLALGRLELDI</sequence>
<evidence type="ECO:0000256" key="9">
    <source>
        <dbReference type="ARBA" id="ARBA00023012"/>
    </source>
</evidence>
<dbReference type="SUPFAM" id="SSF55874">
    <property type="entry name" value="ATPase domain of HSP90 chaperone/DNA topoisomerase II/histidine kinase"/>
    <property type="match status" value="1"/>
</dbReference>
<dbReference type="InterPro" id="IPR003594">
    <property type="entry name" value="HATPase_dom"/>
</dbReference>
<dbReference type="PRINTS" id="PR00344">
    <property type="entry name" value="BCTRLSENSOR"/>
</dbReference>
<evidence type="ECO:0000256" key="7">
    <source>
        <dbReference type="ARBA" id="ARBA00022777"/>
    </source>
</evidence>
<dbReference type="CDD" id="cd00082">
    <property type="entry name" value="HisKA"/>
    <property type="match status" value="1"/>
</dbReference>
<keyword evidence="7" id="KW-0418">Kinase</keyword>
<dbReference type="GO" id="GO:0000155">
    <property type="term" value="F:phosphorelay sensor kinase activity"/>
    <property type="evidence" value="ECO:0007669"/>
    <property type="project" value="InterPro"/>
</dbReference>
<gene>
    <name evidence="16" type="ORF">CBI30_06580</name>
</gene>
<dbReference type="EC" id="2.7.13.3" evidence="2"/>
<evidence type="ECO:0000256" key="14">
    <source>
        <dbReference type="ARBA" id="ARBA00070152"/>
    </source>
</evidence>
<dbReference type="AlphaFoldDB" id="A0A254PYM9"/>
<dbReference type="EMBL" id="NGUO01000010">
    <property type="protein sequence ID" value="OWS71404.1"/>
    <property type="molecule type" value="Genomic_DNA"/>
</dbReference>
<dbReference type="InterPro" id="IPR036097">
    <property type="entry name" value="HisK_dim/P_sf"/>
</dbReference>
<name>A0A254PYM9_9BURK</name>
<dbReference type="InterPro" id="IPR003661">
    <property type="entry name" value="HisK_dim/P_dom"/>
</dbReference>
<keyword evidence="3" id="KW-0597">Phosphoprotein</keyword>
<dbReference type="PANTHER" id="PTHR45339">
    <property type="entry name" value="HYBRID SIGNAL TRANSDUCTION HISTIDINE KINASE J"/>
    <property type="match status" value="1"/>
</dbReference>
<evidence type="ECO:0000256" key="4">
    <source>
        <dbReference type="ARBA" id="ARBA00022679"/>
    </source>
</evidence>
<dbReference type="SUPFAM" id="SSF47384">
    <property type="entry name" value="Homodimeric domain of signal transducing histidine kinase"/>
    <property type="match status" value="1"/>
</dbReference>
<keyword evidence="8" id="KW-0067">ATP-binding</keyword>
<dbReference type="Gene3D" id="3.30.565.10">
    <property type="entry name" value="Histidine kinase-like ATPase, C-terminal domain"/>
    <property type="match status" value="1"/>
</dbReference>
<dbReference type="InterPro" id="IPR005467">
    <property type="entry name" value="His_kinase_dom"/>
</dbReference>
<dbReference type="RefSeq" id="WP_088527523.1">
    <property type="nucleotide sequence ID" value="NZ_NGUO01000010.1"/>
</dbReference>
<keyword evidence="5" id="KW-0732">Signal</keyword>
<evidence type="ECO:0000256" key="1">
    <source>
        <dbReference type="ARBA" id="ARBA00000085"/>
    </source>
</evidence>
<evidence type="ECO:0000256" key="6">
    <source>
        <dbReference type="ARBA" id="ARBA00022741"/>
    </source>
</evidence>
<dbReference type="Pfam" id="PF00512">
    <property type="entry name" value="HisKA"/>
    <property type="match status" value="1"/>
</dbReference>
<dbReference type="PANTHER" id="PTHR45339:SF1">
    <property type="entry name" value="HYBRID SIGNAL TRANSDUCTION HISTIDINE KINASE J"/>
    <property type="match status" value="1"/>
</dbReference>
<evidence type="ECO:0000256" key="3">
    <source>
        <dbReference type="ARBA" id="ARBA00022553"/>
    </source>
</evidence>
<proteinExistence type="predicted"/>
<evidence type="ECO:0000313" key="17">
    <source>
        <dbReference type="Proteomes" id="UP000198104"/>
    </source>
</evidence>
<evidence type="ECO:0000313" key="16">
    <source>
        <dbReference type="EMBL" id="OWS71404.1"/>
    </source>
</evidence>
<keyword evidence="9" id="KW-0902">Two-component regulatory system</keyword>
<comment type="function">
    <text evidence="11">Member of the two-component regulatory system BvgS/BvgA. Phosphorylates BvgA via a four-step phosphorelay in response to environmental signals.</text>
</comment>
<comment type="catalytic activity">
    <reaction evidence="1">
        <text>ATP + protein L-histidine = ADP + protein N-phospho-L-histidine.</text>
        <dbReference type="EC" id="2.7.13.3"/>
    </reaction>
</comment>
<dbReference type="InterPro" id="IPR036890">
    <property type="entry name" value="HATPase_C_sf"/>
</dbReference>
<evidence type="ECO:0000256" key="10">
    <source>
        <dbReference type="ARBA" id="ARBA00023026"/>
    </source>
</evidence>
<dbReference type="Proteomes" id="UP000198104">
    <property type="component" value="Unassembled WGS sequence"/>
</dbReference>
<dbReference type="FunFam" id="1.10.287.130:FF:000002">
    <property type="entry name" value="Two-component osmosensing histidine kinase"/>
    <property type="match status" value="1"/>
</dbReference>
<comment type="caution">
    <text evidence="16">The sequence shown here is derived from an EMBL/GenBank/DDBJ whole genome shotgun (WGS) entry which is preliminary data.</text>
</comment>
<dbReference type="Gene3D" id="1.10.287.130">
    <property type="match status" value="1"/>
</dbReference>
<dbReference type="PROSITE" id="PS50109">
    <property type="entry name" value="HIS_KIN"/>
    <property type="match status" value="1"/>
</dbReference>
<evidence type="ECO:0000259" key="15">
    <source>
        <dbReference type="PROSITE" id="PS50109"/>
    </source>
</evidence>
<dbReference type="FunFam" id="3.30.565.10:FF:000010">
    <property type="entry name" value="Sensor histidine kinase RcsC"/>
    <property type="match status" value="1"/>
</dbReference>